<dbReference type="GeneID" id="18757233"/>
<feature type="compositionally biased region" description="Polar residues" evidence="1">
    <location>
        <begin position="287"/>
        <end position="318"/>
    </location>
</feature>
<evidence type="ECO:0000313" key="2">
    <source>
        <dbReference type="EMBL" id="EKD20616.1"/>
    </source>
</evidence>
<dbReference type="Proteomes" id="UP000006753">
    <property type="component" value="Unassembled WGS sequence"/>
</dbReference>
<feature type="compositionally biased region" description="Basic and acidic residues" evidence="1">
    <location>
        <begin position="320"/>
        <end position="341"/>
    </location>
</feature>
<feature type="compositionally biased region" description="Low complexity" evidence="1">
    <location>
        <begin position="269"/>
        <end position="281"/>
    </location>
</feature>
<dbReference type="KEGG" id="mbe:MBM_01298"/>
<feature type="compositionally biased region" description="Acidic residues" evidence="1">
    <location>
        <begin position="253"/>
        <end position="265"/>
    </location>
</feature>
<organism evidence="2 3">
    <name type="scientific">Marssonina brunnea f. sp. multigermtubi (strain MB_m1)</name>
    <name type="common">Marssonina leaf spot fungus</name>
    <dbReference type="NCBI Taxonomy" id="1072389"/>
    <lineage>
        <taxon>Eukaryota</taxon>
        <taxon>Fungi</taxon>
        <taxon>Dikarya</taxon>
        <taxon>Ascomycota</taxon>
        <taxon>Pezizomycotina</taxon>
        <taxon>Leotiomycetes</taxon>
        <taxon>Helotiales</taxon>
        <taxon>Drepanopezizaceae</taxon>
        <taxon>Drepanopeziza</taxon>
    </lineage>
</organism>
<name>K1X676_MARBU</name>
<reference evidence="2 3" key="1">
    <citation type="journal article" date="2012" name="BMC Genomics">
        <title>Sequencing the genome of Marssonina brunnea reveals fungus-poplar co-evolution.</title>
        <authorList>
            <person name="Zhu S."/>
            <person name="Cao Y.-Z."/>
            <person name="Jiang C."/>
            <person name="Tan B.-Y."/>
            <person name="Wang Z."/>
            <person name="Feng S."/>
            <person name="Zhang L."/>
            <person name="Su X.-H."/>
            <person name="Brejova B."/>
            <person name="Vinar T."/>
            <person name="Xu M."/>
            <person name="Wang M.-X."/>
            <person name="Zhang S.-G."/>
            <person name="Huang M.-R."/>
            <person name="Wu R."/>
            <person name="Zhou Y."/>
        </authorList>
    </citation>
    <scope>NUCLEOTIDE SEQUENCE [LARGE SCALE GENOMIC DNA]</scope>
    <source>
        <strain evidence="2 3">MB_m1</strain>
    </source>
</reference>
<dbReference type="OrthoDB" id="10311865at2759"/>
<accession>K1X676</accession>
<gene>
    <name evidence="2" type="ORF">MBM_01298</name>
</gene>
<dbReference type="HOGENOM" id="CLU_814026_0_0_1"/>
<dbReference type="AlphaFoldDB" id="K1X676"/>
<sequence length="341" mass="38042">MCIIERIVKACGCVKYRDRTCHPQGMPAYDWCPTTRRRQVWPIKVTQEGWIFTTSTSPDPCLGKCGCTEQGDTVHAYEWVAWGMRPVRCTPQTEAEFFGPAPAKQTEGFEASEGAAAPQLLREASMARKRARGGKGPHPTLEFNDDEYLERFGMGQGLGPDHYSYYNDPDYLAFDQRMAREKARAIMSPEEREKEEAEEALEKEREDAAVRRRIASWDTSYTSREYAGFLSHDKRENKVIPSGPRVLVSPASDNDDGDEVEDEPESVERQSSSRTGTTQQQAGPSKPRSQAGSHQKTSRAGTPSASPSNPAKLSNQPASKADKLRKESNKKIDKGKGKALY</sequence>
<dbReference type="InParanoid" id="K1X676"/>
<dbReference type="EMBL" id="JH921429">
    <property type="protein sequence ID" value="EKD20616.1"/>
    <property type="molecule type" value="Genomic_DNA"/>
</dbReference>
<protein>
    <submittedName>
        <fullName evidence="2">Uncharacterized protein</fullName>
    </submittedName>
</protein>
<evidence type="ECO:0000313" key="3">
    <source>
        <dbReference type="Proteomes" id="UP000006753"/>
    </source>
</evidence>
<feature type="region of interest" description="Disordered" evidence="1">
    <location>
        <begin position="184"/>
        <end position="341"/>
    </location>
</feature>
<proteinExistence type="predicted"/>
<dbReference type="RefSeq" id="XP_007289187.1">
    <property type="nucleotide sequence ID" value="XM_007289125.1"/>
</dbReference>
<feature type="compositionally biased region" description="Basic and acidic residues" evidence="1">
    <location>
        <begin position="184"/>
        <end position="210"/>
    </location>
</feature>
<evidence type="ECO:0000256" key="1">
    <source>
        <dbReference type="SAM" id="MobiDB-lite"/>
    </source>
</evidence>
<keyword evidence="3" id="KW-1185">Reference proteome</keyword>